<dbReference type="InterPro" id="IPR046341">
    <property type="entry name" value="SET_dom_sf"/>
</dbReference>
<gene>
    <name evidence="2" type="ORF">DNG_00975</name>
</gene>
<dbReference type="PROSITE" id="PS50280">
    <property type="entry name" value="SET"/>
    <property type="match status" value="1"/>
</dbReference>
<protein>
    <submittedName>
        <fullName evidence="2">Related to SET domain protein</fullName>
    </submittedName>
</protein>
<dbReference type="Gene3D" id="3.90.1410.10">
    <property type="entry name" value="set domain protein methyltransferase, domain 1"/>
    <property type="match status" value="1"/>
</dbReference>
<comment type="caution">
    <text evidence="2">The sequence shown here is derived from an EMBL/GenBank/DDBJ whole genome shotgun (WGS) entry which is preliminary data.</text>
</comment>
<dbReference type="GO" id="GO:0016279">
    <property type="term" value="F:protein-lysine N-methyltransferase activity"/>
    <property type="evidence" value="ECO:0007669"/>
    <property type="project" value="TreeGrafter"/>
</dbReference>
<dbReference type="PANTHER" id="PTHR13271">
    <property type="entry name" value="UNCHARACTERIZED PUTATIVE METHYLTRANSFERASE"/>
    <property type="match status" value="1"/>
</dbReference>
<name>A0AAE8MQU9_9PEZI</name>
<evidence type="ECO:0000313" key="2">
    <source>
        <dbReference type="EMBL" id="SPN97461.1"/>
    </source>
</evidence>
<evidence type="ECO:0000259" key="1">
    <source>
        <dbReference type="PROSITE" id="PS50280"/>
    </source>
</evidence>
<reference evidence="2" key="1">
    <citation type="submission" date="2018-03" db="EMBL/GenBank/DDBJ databases">
        <authorList>
            <person name="Guldener U."/>
        </authorList>
    </citation>
    <scope>NUCLEOTIDE SEQUENCE</scope>
</reference>
<dbReference type="AlphaFoldDB" id="A0AAE8MQU9"/>
<organism evidence="2 3">
    <name type="scientific">Cephalotrichum gorgonifer</name>
    <dbReference type="NCBI Taxonomy" id="2041049"/>
    <lineage>
        <taxon>Eukaryota</taxon>
        <taxon>Fungi</taxon>
        <taxon>Dikarya</taxon>
        <taxon>Ascomycota</taxon>
        <taxon>Pezizomycotina</taxon>
        <taxon>Sordariomycetes</taxon>
        <taxon>Hypocreomycetidae</taxon>
        <taxon>Microascales</taxon>
        <taxon>Microascaceae</taxon>
        <taxon>Cephalotrichum</taxon>
    </lineage>
</organism>
<dbReference type="PANTHER" id="PTHR13271:SF76">
    <property type="entry name" value="SET DOMAIN-CONTAINING PROTEIN 8"/>
    <property type="match status" value="1"/>
</dbReference>
<keyword evidence="3" id="KW-1185">Reference proteome</keyword>
<dbReference type="GO" id="GO:0005634">
    <property type="term" value="C:nucleus"/>
    <property type="evidence" value="ECO:0007669"/>
    <property type="project" value="TreeGrafter"/>
</dbReference>
<dbReference type="EMBL" id="ONZQ02000001">
    <property type="protein sequence ID" value="SPN97461.1"/>
    <property type="molecule type" value="Genomic_DNA"/>
</dbReference>
<dbReference type="SUPFAM" id="SSF82199">
    <property type="entry name" value="SET domain"/>
    <property type="match status" value="1"/>
</dbReference>
<sequence>MASSKLSIDSLPIWASLNDVKLSAVEVGTLGEKGQGIVSSKPISEDKQTAEPVLVRVPHDIILCEDVIEGYAKADMRFRDLLDAMEPQSLRVKTLVFLISQRVHATQLTPWTEYVRYLPEEIFVPTMWHDHEVALLQGTSLETAVNAKLTDLVREFDLFREKTEDLPSWRSVWDSRTLSLRDWILADAWYRSRCLELPRSGTAMVPVLDMANHSSAPTARYEETDDHEALLLLRHDAKCAPGDEITITYGEDKSAAEILFSYGFIDTESTRKQVVLPVPPLEDDPLVRAKLFSFGKPPMAEIELEGDDKVSWKSPFAYFLCLNEEDGLGFRTLQEVSGARQLRVFWQEEDVTDRVDDFESLVEGHPSCKVFRLRVVSVLEDLAATHLAHMKSVTSPEEEEMLREIHAEPRRECAQMAQELRSVESEILEAALASLQEEKTRLLEDEGVLAYLGSMETAENEQAAAYLANEEEDFS</sequence>
<dbReference type="InterPro" id="IPR050600">
    <property type="entry name" value="SETD3_SETD6_MTase"/>
</dbReference>
<accession>A0AAE8MQU9</accession>
<feature type="domain" description="SET" evidence="1">
    <location>
        <begin position="23"/>
        <end position="250"/>
    </location>
</feature>
<evidence type="ECO:0000313" key="3">
    <source>
        <dbReference type="Proteomes" id="UP001187682"/>
    </source>
</evidence>
<proteinExistence type="predicted"/>
<dbReference type="Proteomes" id="UP001187682">
    <property type="component" value="Unassembled WGS sequence"/>
</dbReference>
<dbReference type="CDD" id="cd10527">
    <property type="entry name" value="SET_LSMT"/>
    <property type="match status" value="1"/>
</dbReference>
<dbReference type="InterPro" id="IPR001214">
    <property type="entry name" value="SET_dom"/>
</dbReference>